<dbReference type="Gene3D" id="1.10.260.40">
    <property type="entry name" value="lambda repressor-like DNA-binding domains"/>
    <property type="match status" value="1"/>
</dbReference>
<dbReference type="AlphaFoldDB" id="A0A6N2Y9M5"/>
<dbReference type="RefSeq" id="WP_156635235.1">
    <property type="nucleotide sequence ID" value="NZ_CACRTL010000015.1"/>
</dbReference>
<dbReference type="PROSITE" id="PS50943">
    <property type="entry name" value="HTH_CROC1"/>
    <property type="match status" value="1"/>
</dbReference>
<dbReference type="Pfam" id="PF13443">
    <property type="entry name" value="HTH_26"/>
    <property type="match status" value="1"/>
</dbReference>
<protein>
    <recommendedName>
        <fullName evidence="1">HTH cro/C1-type domain-containing protein</fullName>
    </recommendedName>
</protein>
<organism evidence="2">
    <name type="scientific">Thomasclavelia ramosa</name>
    <dbReference type="NCBI Taxonomy" id="1547"/>
    <lineage>
        <taxon>Bacteria</taxon>
        <taxon>Bacillati</taxon>
        <taxon>Bacillota</taxon>
        <taxon>Erysipelotrichia</taxon>
        <taxon>Erysipelotrichales</taxon>
        <taxon>Coprobacillaceae</taxon>
        <taxon>Thomasclavelia</taxon>
    </lineage>
</organism>
<gene>
    <name evidence="2" type="ORF">CRLFYP8_01763</name>
</gene>
<dbReference type="GO" id="GO:0003677">
    <property type="term" value="F:DNA binding"/>
    <property type="evidence" value="ECO:0007669"/>
    <property type="project" value="InterPro"/>
</dbReference>
<feature type="domain" description="HTH cro/C1-type" evidence="1">
    <location>
        <begin position="8"/>
        <end position="61"/>
    </location>
</feature>
<reference evidence="2" key="1">
    <citation type="submission" date="2019-11" db="EMBL/GenBank/DDBJ databases">
        <authorList>
            <person name="Feng L."/>
        </authorList>
    </citation>
    <scope>NUCLEOTIDE SEQUENCE</scope>
    <source>
        <strain evidence="2">CramosumLFYP8</strain>
    </source>
</reference>
<evidence type="ECO:0000259" key="1">
    <source>
        <dbReference type="PROSITE" id="PS50943"/>
    </source>
</evidence>
<name>A0A6N2Y9M5_9FIRM</name>
<dbReference type="EMBL" id="CACRTL010000015">
    <property type="protein sequence ID" value="VYT63559.1"/>
    <property type="molecule type" value="Genomic_DNA"/>
</dbReference>
<evidence type="ECO:0000313" key="2">
    <source>
        <dbReference type="EMBL" id="VYT63559.1"/>
    </source>
</evidence>
<proteinExistence type="predicted"/>
<dbReference type="InterPro" id="IPR010982">
    <property type="entry name" value="Lambda_DNA-bd_dom_sf"/>
</dbReference>
<dbReference type="InterPro" id="IPR001387">
    <property type="entry name" value="Cro/C1-type_HTH"/>
</dbReference>
<dbReference type="SUPFAM" id="SSF47413">
    <property type="entry name" value="lambda repressor-like DNA-binding domains"/>
    <property type="match status" value="1"/>
</dbReference>
<sequence length="74" mass="8648">MQVSYDKLWKLLIDKKMKKYQLRELAHISSNSVAKLSKDEIVSLEVLMKICEVLDCNIGDICDFLKEKEEVDNE</sequence>
<accession>A0A6N2Y9M5</accession>